<keyword evidence="1" id="KW-0732">Signal</keyword>
<comment type="caution">
    <text evidence="2">The sequence shown here is derived from an EMBL/GenBank/DDBJ whole genome shotgun (WGS) entry which is preliminary data.</text>
</comment>
<protein>
    <recommendedName>
        <fullName evidence="4">Pyrrolo-quinoline quinone</fullName>
    </recommendedName>
</protein>
<gene>
    <name evidence="2" type="ORF">HYX28_07810</name>
</gene>
<feature type="signal peptide" evidence="1">
    <location>
        <begin position="1"/>
        <end position="19"/>
    </location>
</feature>
<accession>A0A932EPZ7</accession>
<evidence type="ECO:0000313" key="3">
    <source>
        <dbReference type="Proteomes" id="UP000779809"/>
    </source>
</evidence>
<feature type="chain" id="PRO_5037163229" description="Pyrrolo-quinoline quinone" evidence="1">
    <location>
        <begin position="20"/>
        <end position="522"/>
    </location>
</feature>
<organism evidence="2 3">
    <name type="scientific">Candidatus Korobacter versatilis</name>
    <dbReference type="NCBI Taxonomy" id="658062"/>
    <lineage>
        <taxon>Bacteria</taxon>
        <taxon>Pseudomonadati</taxon>
        <taxon>Acidobacteriota</taxon>
        <taxon>Terriglobia</taxon>
        <taxon>Terriglobales</taxon>
        <taxon>Candidatus Korobacteraceae</taxon>
        <taxon>Candidatus Korobacter</taxon>
    </lineage>
</organism>
<reference evidence="2" key="1">
    <citation type="submission" date="2020-07" db="EMBL/GenBank/DDBJ databases">
        <title>Huge and variable diversity of episymbiotic CPR bacteria and DPANN archaea in groundwater ecosystems.</title>
        <authorList>
            <person name="He C.Y."/>
            <person name="Keren R."/>
            <person name="Whittaker M."/>
            <person name="Farag I.F."/>
            <person name="Doudna J."/>
            <person name="Cate J.H.D."/>
            <person name="Banfield J.F."/>
        </authorList>
    </citation>
    <scope>NUCLEOTIDE SEQUENCE</scope>
    <source>
        <strain evidence="2">NC_groundwater_580_Pr5_B-0.1um_64_19</strain>
    </source>
</reference>
<evidence type="ECO:0008006" key="4">
    <source>
        <dbReference type="Google" id="ProtNLM"/>
    </source>
</evidence>
<name>A0A932EPZ7_9BACT</name>
<dbReference type="EMBL" id="JACPNR010000009">
    <property type="protein sequence ID" value="MBI2678674.1"/>
    <property type="molecule type" value="Genomic_DNA"/>
</dbReference>
<evidence type="ECO:0000313" key="2">
    <source>
        <dbReference type="EMBL" id="MBI2678674.1"/>
    </source>
</evidence>
<evidence type="ECO:0000256" key="1">
    <source>
        <dbReference type="SAM" id="SignalP"/>
    </source>
</evidence>
<dbReference type="AlphaFoldDB" id="A0A932EPZ7"/>
<sequence length="522" mass="56433">MQLFVIALWLLSGSAISRAQDSEYLISPNPVGLVVGGRQRLQVLDRQGRDVTSALWSIESGDGVIAVGVEYGDALVDPTEVAGASGPSYVAALAPGKGMVRATVDGREFTANVTVYPGPELPPGTVARSMPPLLEGARVRNQLQSRKVSEETPDLYVQEGTDKGSYIRAFYESGIQKWVWPSPREPLDLRLICGDNFGGAVVAIAVSGAFQTAALRHDGTERWRVSTAPWWAYTYTDGNLLYIVEDHPDVPVLTALDGETGERKVQIPLPTNLTQHVGYVPPPGMGAKCVPGSSVSRSGPSSHGSLFTDENDTVYLPINTLNATFDATGCAPELLISSLTAKLTVDSHLQLLSVNDNGETTWRTIRRQVQTVTWERPTEWLYPWGSPIPDGHGGALIPARGQLGSILDGKALLERGSVFRVNGDAVHEYHMPVLPPKDRKAWNMLLGEDDRGFFAGDRAIVAFNVLDGKILWVWRSQEPILMIGALVDGSVLVEIGDQPSRRVERVDAAGKSAGVVLKARTD</sequence>
<dbReference type="Proteomes" id="UP000779809">
    <property type="component" value="Unassembled WGS sequence"/>
</dbReference>
<proteinExistence type="predicted"/>